<evidence type="ECO:0000256" key="2">
    <source>
        <dbReference type="ARBA" id="ARBA00022692"/>
    </source>
</evidence>
<dbReference type="GO" id="GO:0030416">
    <property type="term" value="P:methylamine metabolic process"/>
    <property type="evidence" value="ECO:0007669"/>
    <property type="project" value="InterPro"/>
</dbReference>
<dbReference type="Pfam" id="PF07291">
    <property type="entry name" value="MauE"/>
    <property type="match status" value="1"/>
</dbReference>
<accession>A0A3S1BIG5</accession>
<comment type="caution">
    <text evidence="7">The sequence shown here is derived from an EMBL/GenBank/DDBJ whole genome shotgun (WGS) entry which is preliminary data.</text>
</comment>
<dbReference type="AlphaFoldDB" id="A0A3S1BIG5"/>
<sequence>MQLFIFIQFFMSVVFFMAALGKLVKPITFSETMRQLGINRLWAKSGVLIIAFLEIIACALLIIPSTLLFGQILSLILICSYVWASWKARGRLVKCNWFGGLVIEQFGVVMTLRNLIFLIMCIYMIVMPDTSVVGIYSLVDISQIIFSSIGLIIIYSLVVMVTQYIKLYPGEQQ</sequence>
<reference evidence="7 8" key="1">
    <citation type="submission" date="2018-12" db="EMBL/GenBank/DDBJ databases">
        <authorList>
            <person name="Sun L."/>
            <person name="Chen Z."/>
        </authorList>
    </citation>
    <scope>NUCLEOTIDE SEQUENCE [LARGE SCALE GENOMIC DNA]</scope>
    <source>
        <strain evidence="7 8">DSM 15890</strain>
    </source>
</reference>
<protein>
    <recommendedName>
        <fullName evidence="6">Methylamine utilisation protein MauE domain-containing protein</fullName>
    </recommendedName>
</protein>
<dbReference type="OrthoDB" id="2594468at2"/>
<keyword evidence="8" id="KW-1185">Reference proteome</keyword>
<feature type="transmembrane region" description="Helical" evidence="5">
    <location>
        <begin position="69"/>
        <end position="86"/>
    </location>
</feature>
<evidence type="ECO:0000313" key="8">
    <source>
        <dbReference type="Proteomes" id="UP000279446"/>
    </source>
</evidence>
<feature type="transmembrane region" description="Helical" evidence="5">
    <location>
        <begin position="115"/>
        <end position="138"/>
    </location>
</feature>
<feature type="transmembrane region" description="Helical" evidence="5">
    <location>
        <begin position="144"/>
        <end position="165"/>
    </location>
</feature>
<dbReference type="Proteomes" id="UP000279446">
    <property type="component" value="Unassembled WGS sequence"/>
</dbReference>
<keyword evidence="3 5" id="KW-1133">Transmembrane helix</keyword>
<dbReference type="RefSeq" id="WP_127194341.1">
    <property type="nucleotide sequence ID" value="NZ_RZNY01000027.1"/>
</dbReference>
<feature type="domain" description="Methylamine utilisation protein MauE" evidence="6">
    <location>
        <begin position="3"/>
        <end position="125"/>
    </location>
</feature>
<feature type="transmembrane region" description="Helical" evidence="5">
    <location>
        <begin position="6"/>
        <end position="24"/>
    </location>
</feature>
<proteinExistence type="predicted"/>
<evidence type="ECO:0000256" key="1">
    <source>
        <dbReference type="ARBA" id="ARBA00004141"/>
    </source>
</evidence>
<keyword evidence="4 5" id="KW-0472">Membrane</keyword>
<dbReference type="EMBL" id="RZNY01000027">
    <property type="protein sequence ID" value="RUT41757.1"/>
    <property type="molecule type" value="Genomic_DNA"/>
</dbReference>
<feature type="transmembrane region" description="Helical" evidence="5">
    <location>
        <begin position="45"/>
        <end position="63"/>
    </location>
</feature>
<comment type="subcellular location">
    <subcellularLocation>
        <location evidence="1">Membrane</location>
        <topology evidence="1">Multi-pass membrane protein</topology>
    </subcellularLocation>
</comment>
<evidence type="ECO:0000313" key="7">
    <source>
        <dbReference type="EMBL" id="RUT41757.1"/>
    </source>
</evidence>
<evidence type="ECO:0000256" key="5">
    <source>
        <dbReference type="SAM" id="Phobius"/>
    </source>
</evidence>
<evidence type="ECO:0000256" key="4">
    <source>
        <dbReference type="ARBA" id="ARBA00023136"/>
    </source>
</evidence>
<evidence type="ECO:0000256" key="3">
    <source>
        <dbReference type="ARBA" id="ARBA00022989"/>
    </source>
</evidence>
<organism evidence="7 8">
    <name type="scientific">Paenibacillus anaericanus</name>
    <dbReference type="NCBI Taxonomy" id="170367"/>
    <lineage>
        <taxon>Bacteria</taxon>
        <taxon>Bacillati</taxon>
        <taxon>Bacillota</taxon>
        <taxon>Bacilli</taxon>
        <taxon>Bacillales</taxon>
        <taxon>Paenibacillaceae</taxon>
        <taxon>Paenibacillus</taxon>
    </lineage>
</organism>
<keyword evidence="2 5" id="KW-0812">Transmembrane</keyword>
<gene>
    <name evidence="7" type="ORF">EJP82_22655</name>
</gene>
<name>A0A3S1BIG5_9BACL</name>
<evidence type="ECO:0000259" key="6">
    <source>
        <dbReference type="Pfam" id="PF07291"/>
    </source>
</evidence>
<dbReference type="InterPro" id="IPR009908">
    <property type="entry name" value="Methylamine_util_MauE"/>
</dbReference>
<dbReference type="GO" id="GO:0016020">
    <property type="term" value="C:membrane"/>
    <property type="evidence" value="ECO:0007669"/>
    <property type="project" value="UniProtKB-SubCell"/>
</dbReference>